<evidence type="ECO:0000256" key="1">
    <source>
        <dbReference type="SAM" id="MobiDB-lite"/>
    </source>
</evidence>
<dbReference type="AlphaFoldDB" id="A0A9P3LZN9"/>
<protein>
    <recommendedName>
        <fullName evidence="4">F-box domain-containing protein</fullName>
    </recommendedName>
</protein>
<feature type="region of interest" description="Disordered" evidence="1">
    <location>
        <begin position="613"/>
        <end position="643"/>
    </location>
</feature>
<name>A0A9P3LZN9_9FUNG</name>
<dbReference type="EMBL" id="BQFW01000012">
    <property type="protein sequence ID" value="GJJ76327.1"/>
    <property type="molecule type" value="Genomic_DNA"/>
</dbReference>
<sequence>MQSPCIAANGPRSSPPALLLPELLNSIALSLDYCDLLRCVAVSRLWYSAFAPFLWSNCHDTARPWRRILKEADLRSSTTSLTSHPPDPRKNEATSLFRKLGPYVRHLNTSVHYTVHLFLDLHRSQGLAQLQTFRATCLGPRWFPSSRSGSKSNHTGTRCESLLTDVPSEVFYDPDPTLSHSNDMKNQMRAIWQLIHNNPSLRRIEFFLSSNPVPFRLGTNRNSNSNKNNTDSTTSLKDTSSLPSSPLAPGAQFLATTLKRLPCLQHFRLHLANGHETWTLPILANFGLGSLQSLDLSNYNQECLLPSVGEHRQLFVNPKVRILKLQNVEPAALAALVQVVFPALEHLTMASFRTLHNGPELPDLLSHDYGSSKALRGSRAERSNNLTLKSLTIGGRGCLRLALVPIQWVALEQLKAPMRQLWGLNMVLHRMPNVRQVINIADGRGHFECKPEPAALLVAFLAKQMKEMTQIQLRDGHCDHSVQHFEVQLTSLHRGSALFSLLGRMPSLISLCLGRIRPFMLEVITEHCPLLQELTLEIKGHCSRELVKVLTTCKRLRVLKGYGLAVRAVDMIHKPWVCEELEELECAIVGIPRLTAEQEQIITQGLVDGGYNEYSNHPSSKDTVDSNWTTKHQQKPNTSTAQKASARRLSILQSTLQQHHSSLELQRKVLAQLGRFTKLRVLSLGHSLEKPPRPFPKSLELTLKSGLDQLSGLKSLQV</sequence>
<evidence type="ECO:0008006" key="4">
    <source>
        <dbReference type="Google" id="ProtNLM"/>
    </source>
</evidence>
<gene>
    <name evidence="2" type="ORF">EMPS_08686</name>
</gene>
<proteinExistence type="predicted"/>
<feature type="compositionally biased region" description="Low complexity" evidence="1">
    <location>
        <begin position="219"/>
        <end position="245"/>
    </location>
</feature>
<accession>A0A9P3LZN9</accession>
<dbReference type="InterPro" id="IPR032675">
    <property type="entry name" value="LRR_dom_sf"/>
</dbReference>
<organism evidence="2 3">
    <name type="scientific">Entomortierella parvispora</name>
    <dbReference type="NCBI Taxonomy" id="205924"/>
    <lineage>
        <taxon>Eukaryota</taxon>
        <taxon>Fungi</taxon>
        <taxon>Fungi incertae sedis</taxon>
        <taxon>Mucoromycota</taxon>
        <taxon>Mortierellomycotina</taxon>
        <taxon>Mortierellomycetes</taxon>
        <taxon>Mortierellales</taxon>
        <taxon>Mortierellaceae</taxon>
        <taxon>Entomortierella</taxon>
    </lineage>
</organism>
<dbReference type="SUPFAM" id="SSF52047">
    <property type="entry name" value="RNI-like"/>
    <property type="match status" value="1"/>
</dbReference>
<keyword evidence="3" id="KW-1185">Reference proteome</keyword>
<feature type="region of interest" description="Disordered" evidence="1">
    <location>
        <begin position="217"/>
        <end position="245"/>
    </location>
</feature>
<evidence type="ECO:0000313" key="3">
    <source>
        <dbReference type="Proteomes" id="UP000827284"/>
    </source>
</evidence>
<reference evidence="2" key="1">
    <citation type="submission" date="2021-11" db="EMBL/GenBank/DDBJ databases">
        <authorList>
            <person name="Herlambang A."/>
            <person name="Guo Y."/>
            <person name="Takashima Y."/>
            <person name="Nishizawa T."/>
        </authorList>
    </citation>
    <scope>NUCLEOTIDE SEQUENCE</scope>
    <source>
        <strain evidence="2">E1425</strain>
    </source>
</reference>
<evidence type="ECO:0000313" key="2">
    <source>
        <dbReference type="EMBL" id="GJJ76327.1"/>
    </source>
</evidence>
<dbReference type="Proteomes" id="UP000827284">
    <property type="component" value="Unassembled WGS sequence"/>
</dbReference>
<reference evidence="2" key="2">
    <citation type="journal article" date="2022" name="Microbiol. Resour. Announc.">
        <title>Whole-Genome Sequence of Entomortierella parvispora E1425, a Mucoromycotan Fungus Associated with Burkholderiaceae-Related Endosymbiotic Bacteria.</title>
        <authorList>
            <person name="Herlambang A."/>
            <person name="Guo Y."/>
            <person name="Takashima Y."/>
            <person name="Narisawa K."/>
            <person name="Ohta H."/>
            <person name="Nishizawa T."/>
        </authorList>
    </citation>
    <scope>NUCLEOTIDE SEQUENCE</scope>
    <source>
        <strain evidence="2">E1425</strain>
    </source>
</reference>
<dbReference type="Gene3D" id="3.80.10.10">
    <property type="entry name" value="Ribonuclease Inhibitor"/>
    <property type="match status" value="1"/>
</dbReference>
<feature type="compositionally biased region" description="Polar residues" evidence="1">
    <location>
        <begin position="625"/>
        <end position="643"/>
    </location>
</feature>
<dbReference type="OrthoDB" id="2363921at2759"/>
<comment type="caution">
    <text evidence="2">The sequence shown here is derived from an EMBL/GenBank/DDBJ whole genome shotgun (WGS) entry which is preliminary data.</text>
</comment>